<dbReference type="InterPro" id="IPR012871">
    <property type="entry name" value="DUF1668_ORYSA"/>
</dbReference>
<dbReference type="PANTHER" id="PTHR33085">
    <property type="entry name" value="OS12G0113100 PROTEIN-RELATED"/>
    <property type="match status" value="1"/>
</dbReference>
<keyword evidence="2" id="KW-1185">Reference proteome</keyword>
<gene>
    <name evidence="1" type="ORF">TRITD_5Bv1G116760</name>
</gene>
<sequence>MGRKFLNMVLHEYGSRMYSLCRINLSTHLFYPTAKDAATAHEDANARKKKKKHGGIIWPSTISSCKRLPRTVVNFSTPPSTAAASNMRFFSLLPELGETSVMFADPSCNSSVYDMGTKSFVLTPQSYFCKPYDSIALSVRNLCSGGNLLDHEDDHGLYVMNSIDDSFEFFNYCKVGLSTYPLLYNKWYWSPLPPPPSGGRPLVAAAVIDSSNAICASSKHGTYTFDVSREVWSHTGSWVLPFHRAAEYVPELGLWFGLQAPGNGTPQNRLSAFDLSSSAMAESAPSSLHDWEYLDLLPEELLPVGRALVNLGSGKFCIATHCRKDRSALQEEDELENIRSLGGNGGVQTLLTGVEVVRCADGLQLIHHKSQRYNIENVRIHCVL</sequence>
<organism evidence="1 2">
    <name type="scientific">Triticum turgidum subsp. durum</name>
    <name type="common">Durum wheat</name>
    <name type="synonym">Triticum durum</name>
    <dbReference type="NCBI Taxonomy" id="4567"/>
    <lineage>
        <taxon>Eukaryota</taxon>
        <taxon>Viridiplantae</taxon>
        <taxon>Streptophyta</taxon>
        <taxon>Embryophyta</taxon>
        <taxon>Tracheophyta</taxon>
        <taxon>Spermatophyta</taxon>
        <taxon>Magnoliopsida</taxon>
        <taxon>Liliopsida</taxon>
        <taxon>Poales</taxon>
        <taxon>Poaceae</taxon>
        <taxon>BOP clade</taxon>
        <taxon>Pooideae</taxon>
        <taxon>Triticodae</taxon>
        <taxon>Triticeae</taxon>
        <taxon>Triticinae</taxon>
        <taxon>Triticum</taxon>
    </lineage>
</organism>
<protein>
    <submittedName>
        <fullName evidence="1">Uncharacterized protein</fullName>
    </submittedName>
</protein>
<evidence type="ECO:0000313" key="1">
    <source>
        <dbReference type="EMBL" id="VAI31926.1"/>
    </source>
</evidence>
<reference evidence="1 2" key="1">
    <citation type="submission" date="2017-09" db="EMBL/GenBank/DDBJ databases">
        <authorList>
            <consortium name="International Durum Wheat Genome Sequencing Consortium (IDWGSC)"/>
            <person name="Milanesi L."/>
        </authorList>
    </citation>
    <scope>NUCLEOTIDE SEQUENCE [LARGE SCALE GENOMIC DNA]</scope>
    <source>
        <strain evidence="2">cv. Svevo</strain>
    </source>
</reference>
<accession>A0A9R0X895</accession>
<dbReference type="Pfam" id="PF07893">
    <property type="entry name" value="DUF1668"/>
    <property type="match status" value="1"/>
</dbReference>
<dbReference type="EMBL" id="LT934120">
    <property type="protein sequence ID" value="VAI31926.1"/>
    <property type="molecule type" value="Genomic_DNA"/>
</dbReference>
<dbReference type="Gramene" id="TRITD5Bv1G116760.1">
    <property type="protein sequence ID" value="TRITD5Bv1G116760.1"/>
    <property type="gene ID" value="TRITD5Bv1G116760"/>
</dbReference>
<evidence type="ECO:0000313" key="2">
    <source>
        <dbReference type="Proteomes" id="UP000324705"/>
    </source>
</evidence>
<dbReference type="AlphaFoldDB" id="A0A9R0X895"/>
<proteinExistence type="predicted"/>
<name>A0A9R0X895_TRITD</name>
<dbReference type="Proteomes" id="UP000324705">
    <property type="component" value="Chromosome 5B"/>
</dbReference>
<dbReference type="PANTHER" id="PTHR33085:SF129">
    <property type="entry name" value="OS04G0426500 PROTEIN"/>
    <property type="match status" value="1"/>
</dbReference>